<feature type="transmembrane region" description="Helical" evidence="1">
    <location>
        <begin position="91"/>
        <end position="109"/>
    </location>
</feature>
<evidence type="ECO:0000259" key="2">
    <source>
        <dbReference type="Pfam" id="PF22570"/>
    </source>
</evidence>
<reference evidence="3 4" key="1">
    <citation type="submission" date="2020-07" db="EMBL/GenBank/DDBJ databases">
        <title>Novel species isolated from subtropical streams in China.</title>
        <authorList>
            <person name="Lu H."/>
        </authorList>
    </citation>
    <scope>NUCLEOTIDE SEQUENCE [LARGE SCALE GENOMIC DNA]</scope>
    <source>
        <strain evidence="3 4">FT3S</strain>
    </source>
</reference>
<dbReference type="Pfam" id="PF22570">
    <property type="entry name" value="LiaF-TM"/>
    <property type="match status" value="1"/>
</dbReference>
<comment type="caution">
    <text evidence="3">The sequence shown here is derived from an EMBL/GenBank/DDBJ whole genome shotgun (WGS) entry which is preliminary data.</text>
</comment>
<keyword evidence="1" id="KW-0812">Transmembrane</keyword>
<dbReference type="InterPro" id="IPR054331">
    <property type="entry name" value="LiaF_TM"/>
</dbReference>
<evidence type="ECO:0000256" key="1">
    <source>
        <dbReference type="SAM" id="Phobius"/>
    </source>
</evidence>
<keyword evidence="1" id="KW-1133">Transmembrane helix</keyword>
<accession>A0A7W2EFZ3</accession>
<dbReference type="EMBL" id="JACEZS010000004">
    <property type="protein sequence ID" value="MBA5605144.1"/>
    <property type="molecule type" value="Genomic_DNA"/>
</dbReference>
<dbReference type="PANTHER" id="PTHR40763">
    <property type="entry name" value="MEMBRANE PROTEIN-RELATED"/>
    <property type="match status" value="1"/>
</dbReference>
<name>A0A7W2EFZ3_9BURK</name>
<dbReference type="RefSeq" id="WP_182215717.1">
    <property type="nucleotide sequence ID" value="NZ_JACEZS010000004.1"/>
</dbReference>
<keyword evidence="1" id="KW-0472">Membrane</keyword>
<sequence>MRPHRHAHAGSQIVFGLFVIALGLLFLLDNLGLFNFRFSLHLLPMLLVLFGVLKIVQSRSPQGLLVGGILVAAGVLLTLKSMGLLDVSWRMLWPVLMIGAGVSVVLRSMGGPRQSVLAKDGVQPATPGDDAVINVTTVMGGYKRRLASTAFRGGEVTVVMAGCELDLRQCGLQGDAELNVFALFGGIQIQVPPDWTVLMYGTPVLGGFEERTTVPPDTGKRLIVKGYAIMGGVEVRN</sequence>
<proteinExistence type="predicted"/>
<feature type="transmembrane region" description="Helical" evidence="1">
    <location>
        <begin position="12"/>
        <end position="32"/>
    </location>
</feature>
<dbReference type="PANTHER" id="PTHR40763:SF5">
    <property type="entry name" value="MEMBRANE PROTEIN"/>
    <property type="match status" value="1"/>
</dbReference>
<protein>
    <recommendedName>
        <fullName evidence="2">LiaF transmembrane domain-containing protein</fullName>
    </recommendedName>
</protein>
<keyword evidence="4" id="KW-1185">Reference proteome</keyword>
<feature type="transmembrane region" description="Helical" evidence="1">
    <location>
        <begin position="63"/>
        <end position="85"/>
    </location>
</feature>
<evidence type="ECO:0000313" key="4">
    <source>
        <dbReference type="Proteomes" id="UP000566711"/>
    </source>
</evidence>
<organism evidence="3 4">
    <name type="scientific">Rugamonas fusca</name>
    <dbReference type="NCBI Taxonomy" id="2758568"/>
    <lineage>
        <taxon>Bacteria</taxon>
        <taxon>Pseudomonadati</taxon>
        <taxon>Pseudomonadota</taxon>
        <taxon>Betaproteobacteria</taxon>
        <taxon>Burkholderiales</taxon>
        <taxon>Oxalobacteraceae</taxon>
        <taxon>Telluria group</taxon>
        <taxon>Rugamonas</taxon>
    </lineage>
</organism>
<dbReference type="Proteomes" id="UP000566711">
    <property type="component" value="Unassembled WGS sequence"/>
</dbReference>
<evidence type="ECO:0000313" key="3">
    <source>
        <dbReference type="EMBL" id="MBA5605144.1"/>
    </source>
</evidence>
<dbReference type="AlphaFoldDB" id="A0A7W2EFZ3"/>
<feature type="domain" description="LiaF transmembrane" evidence="2">
    <location>
        <begin position="14"/>
        <end position="108"/>
    </location>
</feature>
<feature type="transmembrane region" description="Helical" evidence="1">
    <location>
        <begin position="38"/>
        <end position="56"/>
    </location>
</feature>
<gene>
    <name evidence="3" type="ORF">H3H36_07180</name>
</gene>